<keyword evidence="21" id="KW-1185">Reference proteome</keyword>
<evidence type="ECO:0000259" key="19">
    <source>
        <dbReference type="Pfam" id="PF07479"/>
    </source>
</evidence>
<protein>
    <recommendedName>
        <fullName evidence="11 13">Glycerol-3-phosphate dehydrogenase [NAD(P)+]</fullName>
        <ecNumber evidence="10 13">1.1.1.94</ecNumber>
    </recommendedName>
    <alternativeName>
        <fullName evidence="13">NAD(P)(+)-dependent glycerol-3-phosphate dehydrogenase</fullName>
    </alternativeName>
    <alternativeName>
        <fullName evidence="12 13">NAD(P)H-dependent dihydroxyacetone-phosphate reductase</fullName>
    </alternativeName>
</protein>
<keyword evidence="2 13" id="KW-0444">Lipid biosynthesis</keyword>
<dbReference type="SUPFAM" id="SSF51735">
    <property type="entry name" value="NAD(P)-binding Rossmann-fold domains"/>
    <property type="match status" value="1"/>
</dbReference>
<dbReference type="GO" id="GO:0047952">
    <property type="term" value="F:glycerol-3-phosphate dehydrogenase [NAD(P)+] activity"/>
    <property type="evidence" value="ECO:0007669"/>
    <property type="project" value="UniProtKB-UniRule"/>
</dbReference>
<organism evidence="20 21">
    <name type="scientific">Usitatibacter palustris</name>
    <dbReference type="NCBI Taxonomy" id="2732487"/>
    <lineage>
        <taxon>Bacteria</taxon>
        <taxon>Pseudomonadati</taxon>
        <taxon>Pseudomonadota</taxon>
        <taxon>Betaproteobacteria</taxon>
        <taxon>Nitrosomonadales</taxon>
        <taxon>Usitatibacteraceae</taxon>
        <taxon>Usitatibacter</taxon>
    </lineage>
</organism>
<name>A0A6M4H5F9_9PROT</name>
<feature type="binding site" evidence="13">
    <location>
        <position position="11"/>
    </location>
    <ligand>
        <name>NADPH</name>
        <dbReference type="ChEBI" id="CHEBI:57783"/>
    </ligand>
</feature>
<feature type="binding site" evidence="13">
    <location>
        <position position="133"/>
    </location>
    <ligand>
        <name>sn-glycerol 3-phosphate</name>
        <dbReference type="ChEBI" id="CHEBI:57597"/>
    </ligand>
</feature>
<evidence type="ECO:0000256" key="8">
    <source>
        <dbReference type="ARBA" id="ARBA00023264"/>
    </source>
</evidence>
<dbReference type="Proteomes" id="UP000503096">
    <property type="component" value="Chromosome"/>
</dbReference>
<dbReference type="PROSITE" id="PS00957">
    <property type="entry name" value="NAD_G3PDH"/>
    <property type="match status" value="1"/>
</dbReference>
<comment type="catalytic activity">
    <reaction evidence="9">
        <text>sn-glycerol 3-phosphate + NADP(+) = dihydroxyacetone phosphate + NADPH + H(+)</text>
        <dbReference type="Rhea" id="RHEA:11096"/>
        <dbReference type="ChEBI" id="CHEBI:15378"/>
        <dbReference type="ChEBI" id="CHEBI:57597"/>
        <dbReference type="ChEBI" id="CHEBI:57642"/>
        <dbReference type="ChEBI" id="CHEBI:57783"/>
        <dbReference type="ChEBI" id="CHEBI:58349"/>
        <dbReference type="EC" id="1.1.1.94"/>
    </reaction>
    <physiologicalReaction direction="right-to-left" evidence="9">
        <dbReference type="Rhea" id="RHEA:11098"/>
    </physiologicalReaction>
</comment>
<feature type="binding site" evidence="15">
    <location>
        <position position="102"/>
    </location>
    <ligand>
        <name>substrate</name>
    </ligand>
</feature>
<feature type="binding site" evidence="13">
    <location>
        <position position="250"/>
    </location>
    <ligand>
        <name>NADPH</name>
        <dbReference type="ChEBI" id="CHEBI:57783"/>
    </ligand>
</feature>
<dbReference type="PANTHER" id="PTHR11728:SF1">
    <property type="entry name" value="GLYCEROL-3-PHOSPHATE DEHYDROGENASE [NAD(+)] 2, CHLOROPLASTIC"/>
    <property type="match status" value="1"/>
</dbReference>
<feature type="binding site" evidence="16">
    <location>
        <position position="135"/>
    </location>
    <ligand>
        <name>NAD(+)</name>
        <dbReference type="ChEBI" id="CHEBI:57540"/>
    </ligand>
</feature>
<keyword evidence="8 13" id="KW-1208">Phospholipid metabolism</keyword>
<dbReference type="FunFam" id="3.40.50.720:FF:000019">
    <property type="entry name" value="Glycerol-3-phosphate dehydrogenase [NAD(P)+]"/>
    <property type="match status" value="1"/>
</dbReference>
<dbReference type="GO" id="GO:0006650">
    <property type="term" value="P:glycerophospholipid metabolic process"/>
    <property type="evidence" value="ECO:0007669"/>
    <property type="project" value="UniProtKB-UniRule"/>
</dbReference>
<dbReference type="InParanoid" id="A0A6M4H5F9"/>
<evidence type="ECO:0000256" key="2">
    <source>
        <dbReference type="ARBA" id="ARBA00022516"/>
    </source>
</evidence>
<comment type="caution">
    <text evidence="13">Lacks conserved residue(s) required for the propagation of feature annotation.</text>
</comment>
<feature type="binding site" evidence="13">
    <location>
        <position position="46"/>
    </location>
    <ligand>
        <name>NADPH</name>
        <dbReference type="ChEBI" id="CHEBI:57783"/>
    </ligand>
</feature>
<dbReference type="RefSeq" id="WP_171160631.1">
    <property type="nucleotide sequence ID" value="NZ_CP053073.1"/>
</dbReference>
<dbReference type="GO" id="GO:0005829">
    <property type="term" value="C:cytosol"/>
    <property type="evidence" value="ECO:0007669"/>
    <property type="project" value="TreeGrafter"/>
</dbReference>
<dbReference type="PIRSF" id="PIRSF000114">
    <property type="entry name" value="Glycerol-3-P_dh"/>
    <property type="match status" value="1"/>
</dbReference>
<feature type="binding site" evidence="15">
    <location>
        <begin position="250"/>
        <end position="251"/>
    </location>
    <ligand>
        <name>substrate</name>
    </ligand>
</feature>
<evidence type="ECO:0000256" key="10">
    <source>
        <dbReference type="ARBA" id="ARBA00066687"/>
    </source>
</evidence>
<feature type="binding site" evidence="13">
    <location>
        <position position="251"/>
    </location>
    <ligand>
        <name>sn-glycerol 3-phosphate</name>
        <dbReference type="ChEBI" id="CHEBI:57597"/>
    </ligand>
</feature>
<keyword evidence="13" id="KW-0547">Nucleotide-binding</keyword>
<feature type="binding site" evidence="13">
    <location>
        <position position="131"/>
    </location>
    <ligand>
        <name>sn-glycerol 3-phosphate</name>
        <dbReference type="ChEBI" id="CHEBI:57597"/>
    </ligand>
</feature>
<evidence type="ECO:0000256" key="17">
    <source>
        <dbReference type="RuleBase" id="RU000437"/>
    </source>
</evidence>
<dbReference type="UniPathway" id="UPA00940"/>
<feature type="domain" description="Glycerol-3-phosphate dehydrogenase NAD-dependent N-terminal" evidence="18">
    <location>
        <begin position="2"/>
        <end position="155"/>
    </location>
</feature>
<evidence type="ECO:0000256" key="13">
    <source>
        <dbReference type="HAMAP-Rule" id="MF_00394"/>
    </source>
</evidence>
<feature type="binding site" evidence="13">
    <location>
        <position position="274"/>
    </location>
    <ligand>
        <name>NADPH</name>
        <dbReference type="ChEBI" id="CHEBI:57783"/>
    </ligand>
</feature>
<evidence type="ECO:0000259" key="18">
    <source>
        <dbReference type="Pfam" id="PF01210"/>
    </source>
</evidence>
<evidence type="ECO:0000256" key="3">
    <source>
        <dbReference type="ARBA" id="ARBA00022857"/>
    </source>
</evidence>
<evidence type="ECO:0000256" key="15">
    <source>
        <dbReference type="PIRSR" id="PIRSR000114-2"/>
    </source>
</evidence>
<evidence type="ECO:0000313" key="21">
    <source>
        <dbReference type="Proteomes" id="UP000503096"/>
    </source>
</evidence>
<feature type="binding site" evidence="13">
    <location>
        <position position="186"/>
    </location>
    <ligand>
        <name>sn-glycerol 3-phosphate</name>
        <dbReference type="ChEBI" id="CHEBI:57597"/>
    </ligand>
</feature>
<evidence type="ECO:0000256" key="4">
    <source>
        <dbReference type="ARBA" id="ARBA00023002"/>
    </source>
</evidence>
<dbReference type="FunCoup" id="A0A6M4H5F9">
    <property type="interactions" value="516"/>
</dbReference>
<dbReference type="GO" id="GO:0046168">
    <property type="term" value="P:glycerol-3-phosphate catabolic process"/>
    <property type="evidence" value="ECO:0007669"/>
    <property type="project" value="InterPro"/>
</dbReference>
<sequence>MKIAVLGAGAWGTALAISFAARHEVALWTRNAADCAELASNRTSRYLPEGFLPIAARVEPELAKAVRGADLVIVATATSGLRETAAAIAAINPEPALAWACKGFDRDTRHLPHEIVAQALPRATRVGALSGPSFALEVARAQPTALVFASPDAAFAQSTVAALNTERLRIYSSQDVIGVELGGAVKNVIAIAAGISDGLSLGRNARAALITRGLAEIVRLGVALGGQSETFMGLAGLGDLVLTCTGDLSRNRDVGLRLAKGQSLDAILAELGHVAEGVHSAPSVLSLSLSHGVEMPITAAVHGVLFDGRSPAQAVAQLLSRDPKAESGP</sequence>
<dbReference type="InterPro" id="IPR036291">
    <property type="entry name" value="NAD(P)-bd_dom_sf"/>
</dbReference>
<gene>
    <name evidence="13 20" type="primary">gpsA</name>
    <name evidence="20" type="ORF">DSM104440_00683</name>
</gene>
<keyword evidence="5 13" id="KW-0520">NAD</keyword>
<dbReference type="EMBL" id="CP053073">
    <property type="protein sequence ID" value="QJR13893.1"/>
    <property type="molecule type" value="Genomic_DNA"/>
</dbReference>
<dbReference type="Gene3D" id="1.10.1040.10">
    <property type="entry name" value="N-(1-d-carboxylethyl)-l-norvaline Dehydrogenase, domain 2"/>
    <property type="match status" value="1"/>
</dbReference>
<feature type="binding site" evidence="16">
    <location>
        <begin position="7"/>
        <end position="12"/>
    </location>
    <ligand>
        <name>NAD(+)</name>
        <dbReference type="ChEBI" id="CHEBI:57540"/>
    </ligand>
</feature>
<dbReference type="GO" id="GO:0046167">
    <property type="term" value="P:glycerol-3-phosphate biosynthetic process"/>
    <property type="evidence" value="ECO:0007669"/>
    <property type="project" value="UniProtKB-UniRule"/>
</dbReference>
<dbReference type="HAMAP" id="MF_00394">
    <property type="entry name" value="NAD_Glyc3P_dehydrog"/>
    <property type="match status" value="1"/>
</dbReference>
<evidence type="ECO:0000256" key="11">
    <source>
        <dbReference type="ARBA" id="ARBA00069372"/>
    </source>
</evidence>
<dbReference type="InterPro" id="IPR011128">
    <property type="entry name" value="G3P_DH_NAD-dep_N"/>
</dbReference>
<dbReference type="PRINTS" id="PR00077">
    <property type="entry name" value="GPDHDRGNASE"/>
</dbReference>
<feature type="binding site" evidence="16">
    <location>
        <position position="250"/>
    </location>
    <ligand>
        <name>NAD(+)</name>
        <dbReference type="ChEBI" id="CHEBI:57540"/>
    </ligand>
</feature>
<dbReference type="GO" id="GO:0051287">
    <property type="term" value="F:NAD binding"/>
    <property type="evidence" value="ECO:0007669"/>
    <property type="project" value="InterPro"/>
</dbReference>
<evidence type="ECO:0000256" key="16">
    <source>
        <dbReference type="PIRSR" id="PIRSR000114-3"/>
    </source>
</evidence>
<feature type="binding site" evidence="13">
    <location>
        <position position="135"/>
    </location>
    <ligand>
        <name>NADPH</name>
        <dbReference type="ChEBI" id="CHEBI:57783"/>
    </ligand>
</feature>
<evidence type="ECO:0000256" key="9">
    <source>
        <dbReference type="ARBA" id="ARBA00052716"/>
    </source>
</evidence>
<feature type="domain" description="Glycerol-3-phosphate dehydrogenase NAD-dependent C-terminal" evidence="19">
    <location>
        <begin position="175"/>
        <end position="315"/>
    </location>
</feature>
<keyword evidence="13" id="KW-0963">Cytoplasm</keyword>
<dbReference type="NCBIfam" id="NF000940">
    <property type="entry name" value="PRK00094.1-2"/>
    <property type="match status" value="1"/>
</dbReference>
<feature type="binding site" evidence="13">
    <location>
        <position position="250"/>
    </location>
    <ligand>
        <name>sn-glycerol 3-phosphate</name>
        <dbReference type="ChEBI" id="CHEBI:57597"/>
    </ligand>
</feature>
<feature type="active site" description="Proton acceptor" evidence="13 14">
    <location>
        <position position="186"/>
    </location>
</feature>
<dbReference type="InterPro" id="IPR008927">
    <property type="entry name" value="6-PGluconate_DH-like_C_sf"/>
</dbReference>
<proteinExistence type="inferred from homology"/>
<evidence type="ECO:0000313" key="20">
    <source>
        <dbReference type="EMBL" id="QJR13893.1"/>
    </source>
</evidence>
<feature type="binding site" evidence="13">
    <location>
        <position position="102"/>
    </location>
    <ligand>
        <name>NADPH</name>
        <dbReference type="ChEBI" id="CHEBI:57783"/>
    </ligand>
</feature>
<dbReference type="KEGG" id="upl:DSM104440_00683"/>
<dbReference type="Pfam" id="PF01210">
    <property type="entry name" value="NAD_Gly3P_dh_N"/>
    <property type="match status" value="1"/>
</dbReference>
<keyword evidence="4 13" id="KW-0560">Oxidoreductase</keyword>
<reference evidence="20 21" key="1">
    <citation type="submission" date="2020-04" db="EMBL/GenBank/DDBJ databases">
        <title>Usitatibacter rugosus gen. nov., sp. nov. and Usitatibacter palustris sp. nov., novel members of Usitatibacteraceae fam. nov. within the order Nitrosomonadales isolated from soil.</title>
        <authorList>
            <person name="Huber K.J."/>
            <person name="Neumann-Schaal M."/>
            <person name="Geppert A."/>
            <person name="Luckner M."/>
            <person name="Wanner G."/>
            <person name="Overmann J."/>
        </authorList>
    </citation>
    <scope>NUCLEOTIDE SEQUENCE [LARGE SCALE GENOMIC DNA]</scope>
    <source>
        <strain evidence="20 21">Swamp67</strain>
    </source>
</reference>
<dbReference type="GO" id="GO:0005975">
    <property type="term" value="P:carbohydrate metabolic process"/>
    <property type="evidence" value="ECO:0007669"/>
    <property type="project" value="InterPro"/>
</dbReference>
<evidence type="ECO:0000256" key="6">
    <source>
        <dbReference type="ARBA" id="ARBA00023098"/>
    </source>
</evidence>
<dbReference type="AlphaFoldDB" id="A0A6M4H5F9"/>
<evidence type="ECO:0000256" key="14">
    <source>
        <dbReference type="PIRSR" id="PIRSR000114-1"/>
    </source>
</evidence>
<dbReference type="EC" id="1.1.1.94" evidence="10 13"/>
<comment type="catalytic activity">
    <reaction evidence="13">
        <text>sn-glycerol 3-phosphate + NAD(+) = dihydroxyacetone phosphate + NADH + H(+)</text>
        <dbReference type="Rhea" id="RHEA:11092"/>
        <dbReference type="ChEBI" id="CHEBI:15378"/>
        <dbReference type="ChEBI" id="CHEBI:57540"/>
        <dbReference type="ChEBI" id="CHEBI:57597"/>
        <dbReference type="ChEBI" id="CHEBI:57642"/>
        <dbReference type="ChEBI" id="CHEBI:57945"/>
        <dbReference type="EC" id="1.1.1.94"/>
    </reaction>
</comment>
<dbReference type="SUPFAM" id="SSF48179">
    <property type="entry name" value="6-phosphogluconate dehydrogenase C-terminal domain-like"/>
    <property type="match status" value="1"/>
</dbReference>
<dbReference type="Gene3D" id="3.40.50.720">
    <property type="entry name" value="NAD(P)-binding Rossmann-like Domain"/>
    <property type="match status" value="1"/>
</dbReference>
<dbReference type="Pfam" id="PF07479">
    <property type="entry name" value="NAD_Gly3P_dh_C"/>
    <property type="match status" value="1"/>
</dbReference>
<evidence type="ECO:0000256" key="5">
    <source>
        <dbReference type="ARBA" id="ARBA00023027"/>
    </source>
</evidence>
<accession>A0A6M4H5F9</accession>
<keyword evidence="3 13" id="KW-0521">NADP</keyword>
<feature type="binding site" evidence="13">
    <location>
        <position position="102"/>
    </location>
    <ligand>
        <name>sn-glycerol 3-phosphate</name>
        <dbReference type="ChEBI" id="CHEBI:57597"/>
    </ligand>
</feature>
<comment type="pathway">
    <text evidence="13">Membrane lipid metabolism; glycerophospholipid metabolism.</text>
</comment>
<keyword evidence="7 13" id="KW-0594">Phospholipid biosynthesis</keyword>
<feature type="binding site" evidence="13">
    <location>
        <position position="249"/>
    </location>
    <ligand>
        <name>sn-glycerol 3-phosphate</name>
        <dbReference type="ChEBI" id="CHEBI:57597"/>
    </ligand>
</feature>
<comment type="similarity">
    <text evidence="1 13 17">Belongs to the NAD-dependent glycerol-3-phosphate dehydrogenase family.</text>
</comment>
<dbReference type="InterPro" id="IPR013328">
    <property type="entry name" value="6PGD_dom2"/>
</dbReference>
<comment type="subcellular location">
    <subcellularLocation>
        <location evidence="13">Cytoplasm</location>
    </subcellularLocation>
</comment>
<dbReference type="PANTHER" id="PTHR11728">
    <property type="entry name" value="GLYCEROL-3-PHOSPHATE DEHYDROGENASE"/>
    <property type="match status" value="1"/>
</dbReference>
<evidence type="ECO:0000256" key="1">
    <source>
        <dbReference type="ARBA" id="ARBA00011009"/>
    </source>
</evidence>
<dbReference type="GO" id="GO:0008654">
    <property type="term" value="P:phospholipid biosynthetic process"/>
    <property type="evidence" value="ECO:0007669"/>
    <property type="project" value="UniProtKB-KW"/>
</dbReference>
<comment type="function">
    <text evidence="13">Catalyzes the reduction of the glycolytic intermediate dihydroxyacetone phosphate (DHAP) to sn-glycerol 3-phosphate (G3P), the key precursor for phospholipid synthesis.</text>
</comment>
<feature type="binding site" evidence="13">
    <location>
        <position position="239"/>
    </location>
    <ligand>
        <name>sn-glycerol 3-phosphate</name>
        <dbReference type="ChEBI" id="CHEBI:57597"/>
    </ligand>
</feature>
<feature type="binding site" evidence="13">
    <location>
        <position position="276"/>
    </location>
    <ligand>
        <name>NADPH</name>
        <dbReference type="ChEBI" id="CHEBI:57783"/>
    </ligand>
</feature>
<dbReference type="InterPro" id="IPR006168">
    <property type="entry name" value="G3P_DH_NAD-dep"/>
</dbReference>
<dbReference type="FunFam" id="1.10.1040.10:FF:000001">
    <property type="entry name" value="Glycerol-3-phosphate dehydrogenase [NAD(P)+]"/>
    <property type="match status" value="1"/>
</dbReference>
<dbReference type="InterPro" id="IPR006109">
    <property type="entry name" value="G3P_DH_NAD-dep_C"/>
</dbReference>
<evidence type="ECO:0000256" key="7">
    <source>
        <dbReference type="ARBA" id="ARBA00023209"/>
    </source>
</evidence>
<keyword evidence="6 13" id="KW-0443">Lipid metabolism</keyword>
<evidence type="ECO:0000256" key="12">
    <source>
        <dbReference type="ARBA" id="ARBA00080511"/>
    </source>
</evidence>
<dbReference type="NCBIfam" id="NF000942">
    <property type="entry name" value="PRK00094.1-4"/>
    <property type="match status" value="1"/>
</dbReference>
<feature type="binding site" evidence="13">
    <location>
        <position position="30"/>
    </location>
    <ligand>
        <name>NADPH</name>
        <dbReference type="ChEBI" id="CHEBI:57783"/>
    </ligand>
</feature>